<dbReference type="InterPro" id="IPR052949">
    <property type="entry name" value="PA_immunity-related"/>
</dbReference>
<keyword evidence="2" id="KW-1185">Reference proteome</keyword>
<sequence length="195" mass="22480">MGSSNDPVVHQNKVFSNVDYTEKTLTNREFVHCEFINCLFTKSDLRNNEFESCHFKQCNFSMAQIAGAGFRDAVFTECKIMGVDFTQCNKFLFSFTFHDCQLDYCIFLGTKLKKTLFRKCSLKEVEFSDADLSASVFDQCDMANTRFSNTQLEKADFRTAYNFSIDPEINKLKKARFTANNLAGLLDKYHLDIND</sequence>
<proteinExistence type="predicted"/>
<dbReference type="SUPFAM" id="SSF141571">
    <property type="entry name" value="Pentapeptide repeat-like"/>
    <property type="match status" value="1"/>
</dbReference>
<evidence type="ECO:0000313" key="2">
    <source>
        <dbReference type="Proteomes" id="UP000186917"/>
    </source>
</evidence>
<dbReference type="InterPro" id="IPR001646">
    <property type="entry name" value="5peptide_repeat"/>
</dbReference>
<dbReference type="PANTHER" id="PTHR42999:SF1">
    <property type="entry name" value="PENTAPEPTIDE REPEAT-CONTAINING PROTEIN"/>
    <property type="match status" value="1"/>
</dbReference>
<protein>
    <submittedName>
        <fullName evidence="1">Uncharacterized protein YjbI, contains pentapeptide repeats</fullName>
    </submittedName>
</protein>
<dbReference type="OrthoDB" id="67652at2"/>
<evidence type="ECO:0000313" key="1">
    <source>
        <dbReference type="EMBL" id="SIT15569.1"/>
    </source>
</evidence>
<dbReference type="KEGG" id="fln:FLA_0068"/>
<accession>A0A173M992</accession>
<dbReference type="EMBL" id="FTOR01000004">
    <property type="protein sequence ID" value="SIT15569.1"/>
    <property type="molecule type" value="Genomic_DNA"/>
</dbReference>
<organism evidence="1 2">
    <name type="scientific">Filimonas lacunae</name>
    <dbReference type="NCBI Taxonomy" id="477680"/>
    <lineage>
        <taxon>Bacteria</taxon>
        <taxon>Pseudomonadati</taxon>
        <taxon>Bacteroidota</taxon>
        <taxon>Chitinophagia</taxon>
        <taxon>Chitinophagales</taxon>
        <taxon>Chitinophagaceae</taxon>
        <taxon>Filimonas</taxon>
    </lineage>
</organism>
<gene>
    <name evidence="1" type="ORF">SAMN05421788_104175</name>
</gene>
<dbReference type="Gene3D" id="2.160.20.80">
    <property type="entry name" value="E3 ubiquitin-protein ligase SopA"/>
    <property type="match status" value="1"/>
</dbReference>
<dbReference type="Pfam" id="PF00805">
    <property type="entry name" value="Pentapeptide"/>
    <property type="match status" value="1"/>
</dbReference>
<dbReference type="PANTHER" id="PTHR42999">
    <property type="entry name" value="ANTIBIOTIC RESISTANCE PROTEIN MCBG"/>
    <property type="match status" value="1"/>
</dbReference>
<dbReference type="Pfam" id="PF13599">
    <property type="entry name" value="Pentapeptide_4"/>
    <property type="match status" value="1"/>
</dbReference>
<dbReference type="Proteomes" id="UP000186917">
    <property type="component" value="Unassembled WGS sequence"/>
</dbReference>
<dbReference type="AlphaFoldDB" id="A0A173M992"/>
<dbReference type="STRING" id="477680.SAMN05421788_104175"/>
<name>A0A173M992_9BACT</name>
<dbReference type="RefSeq" id="WP_076379524.1">
    <property type="nucleotide sequence ID" value="NZ_AP017422.1"/>
</dbReference>
<reference evidence="2" key="1">
    <citation type="submission" date="2017-01" db="EMBL/GenBank/DDBJ databases">
        <authorList>
            <person name="Varghese N."/>
            <person name="Submissions S."/>
        </authorList>
    </citation>
    <scope>NUCLEOTIDE SEQUENCE [LARGE SCALE GENOMIC DNA]</scope>
    <source>
        <strain evidence="2">DSM 21054</strain>
    </source>
</reference>